<evidence type="ECO:0000256" key="1">
    <source>
        <dbReference type="SAM" id="MobiDB-lite"/>
    </source>
</evidence>
<dbReference type="Proteomes" id="UP000298493">
    <property type="component" value="Unassembled WGS sequence"/>
</dbReference>
<dbReference type="EMBL" id="SNSC02000001">
    <property type="protein sequence ID" value="TID27725.1"/>
    <property type="molecule type" value="Genomic_DNA"/>
</dbReference>
<evidence type="ECO:0000313" key="2">
    <source>
        <dbReference type="EMBL" id="TID27725.1"/>
    </source>
</evidence>
<dbReference type="AlphaFoldDB" id="A0A4Z1PDY8"/>
<gene>
    <name evidence="2" type="ORF">E6O75_ATG00492</name>
</gene>
<feature type="compositionally biased region" description="Polar residues" evidence="1">
    <location>
        <begin position="30"/>
        <end position="44"/>
    </location>
</feature>
<feature type="region of interest" description="Disordered" evidence="1">
    <location>
        <begin position="207"/>
        <end position="230"/>
    </location>
</feature>
<protein>
    <submittedName>
        <fullName evidence="2">Putative agmatinase 1</fullName>
    </submittedName>
</protein>
<accession>A0A4Z1PDY8</accession>
<sequence length="230" mass="25590">MASNELDTDPKTIVPKAIVPEVTVQEIINPETNAPATDESNMSTKPAEDGASSNFYTHAASLPTVVETESFSDFLHRFTTTSPPLLSSIDVLLLEDDSSKNIFNDLKAHHERACALKLYKRTHYTVATKDLPDDLRSAYRLLMAGSVNNYFPSYNDVDERERKKWKVVNEVLTTLRNVAFEMAGVQTAGPTTSSSSKQVGLKTHLYQQDEPKSPRTPTLLGYGFGKEKEF</sequence>
<keyword evidence="3" id="KW-1185">Reference proteome</keyword>
<evidence type="ECO:0000313" key="3">
    <source>
        <dbReference type="Proteomes" id="UP000298493"/>
    </source>
</evidence>
<organism evidence="2 3">
    <name type="scientific">Venturia nashicola</name>
    <dbReference type="NCBI Taxonomy" id="86259"/>
    <lineage>
        <taxon>Eukaryota</taxon>
        <taxon>Fungi</taxon>
        <taxon>Dikarya</taxon>
        <taxon>Ascomycota</taxon>
        <taxon>Pezizomycotina</taxon>
        <taxon>Dothideomycetes</taxon>
        <taxon>Pleosporomycetidae</taxon>
        <taxon>Venturiales</taxon>
        <taxon>Venturiaceae</taxon>
        <taxon>Venturia</taxon>
    </lineage>
</organism>
<reference evidence="2 3" key="1">
    <citation type="submission" date="2019-04" db="EMBL/GenBank/DDBJ databases">
        <title>High contiguity whole genome sequence and gene annotation resource for two Venturia nashicola isolates.</title>
        <authorList>
            <person name="Prokchorchik M."/>
            <person name="Won K."/>
            <person name="Lee Y."/>
            <person name="Choi E.D."/>
            <person name="Segonzac C."/>
            <person name="Sohn K.H."/>
        </authorList>
    </citation>
    <scope>NUCLEOTIDE SEQUENCE [LARGE SCALE GENOMIC DNA]</scope>
    <source>
        <strain evidence="2 3">PRI2</strain>
    </source>
</reference>
<proteinExistence type="predicted"/>
<name>A0A4Z1PDY8_9PEZI</name>
<comment type="caution">
    <text evidence="2">The sequence shown here is derived from an EMBL/GenBank/DDBJ whole genome shotgun (WGS) entry which is preliminary data.</text>
</comment>
<feature type="region of interest" description="Disordered" evidence="1">
    <location>
        <begin position="28"/>
        <end position="50"/>
    </location>
</feature>